<dbReference type="RefSeq" id="WP_311383844.1">
    <property type="nucleotide sequence ID" value="NZ_JAVRHU010000001.1"/>
</dbReference>
<dbReference type="Gene3D" id="1.20.120.450">
    <property type="entry name" value="dinb family like domain"/>
    <property type="match status" value="1"/>
</dbReference>
<evidence type="ECO:0000313" key="1">
    <source>
        <dbReference type="EMBL" id="MDT0620184.1"/>
    </source>
</evidence>
<comment type="caution">
    <text evidence="1">The sequence shown here is derived from an EMBL/GenBank/DDBJ whole genome shotgun (WGS) entry which is preliminary data.</text>
</comment>
<gene>
    <name evidence="1" type="ORF">RM520_01030</name>
</gene>
<evidence type="ECO:0000313" key="2">
    <source>
        <dbReference type="Proteomes" id="UP001250662"/>
    </source>
</evidence>
<organism evidence="1 2">
    <name type="scientific">Croceitalea vernalis</name>
    <dbReference type="NCBI Taxonomy" id="3075599"/>
    <lineage>
        <taxon>Bacteria</taxon>
        <taxon>Pseudomonadati</taxon>
        <taxon>Bacteroidota</taxon>
        <taxon>Flavobacteriia</taxon>
        <taxon>Flavobacteriales</taxon>
        <taxon>Flavobacteriaceae</taxon>
        <taxon>Croceitalea</taxon>
    </lineage>
</organism>
<name>A0ABU3BCI5_9FLAO</name>
<dbReference type="InterPro" id="IPR034660">
    <property type="entry name" value="DinB/YfiT-like"/>
</dbReference>
<accession>A0ABU3BCI5</accession>
<keyword evidence="2" id="KW-1185">Reference proteome</keyword>
<dbReference type="Proteomes" id="UP001250662">
    <property type="component" value="Unassembled WGS sequence"/>
</dbReference>
<protein>
    <submittedName>
        <fullName evidence="1">DUF1569 domain-containing protein</fullName>
    </submittedName>
</protein>
<sequence length="179" mass="20579">MKKIALILGIIIIGLIAFVQLRKRETSPDFLNKEFGEIEKLFSKRDFANPEVSKANVAWHLDHMLKTINQVSKKLIDSDPGAFRSNFSPQRTFVHTSGIIPRGAAESPKNVRPPEVVLLDSLERQLSLAKINLKKITDLNEKANFQHPIFKQLDRDQTRRFLDVHTNHHLKIIRDILND</sequence>
<proteinExistence type="predicted"/>
<reference evidence="1 2" key="1">
    <citation type="submission" date="2023-09" db="EMBL/GenBank/DDBJ databases">
        <authorList>
            <person name="Rey-Velasco X."/>
        </authorList>
    </citation>
    <scope>NUCLEOTIDE SEQUENCE [LARGE SCALE GENOMIC DNA]</scope>
    <source>
        <strain evidence="1 2">P007</strain>
    </source>
</reference>
<dbReference type="EMBL" id="JAVRHU010000001">
    <property type="protein sequence ID" value="MDT0620184.1"/>
    <property type="molecule type" value="Genomic_DNA"/>
</dbReference>